<dbReference type="RefSeq" id="XP_001643754.1">
    <property type="nucleotide sequence ID" value="XM_001643704.1"/>
</dbReference>
<dbReference type="STRING" id="436907.A7TPA9"/>
<dbReference type="InterPro" id="IPR050546">
    <property type="entry name" value="Glycosyl_Hydrlase_16"/>
</dbReference>
<keyword evidence="5" id="KW-1185">Reference proteome</keyword>
<dbReference type="GeneID" id="5544019"/>
<dbReference type="InterPro" id="IPR013320">
    <property type="entry name" value="ConA-like_dom_sf"/>
</dbReference>
<dbReference type="GO" id="GO:0009277">
    <property type="term" value="C:fungal-type cell wall"/>
    <property type="evidence" value="ECO:0007669"/>
    <property type="project" value="TreeGrafter"/>
</dbReference>
<dbReference type="Proteomes" id="UP000000267">
    <property type="component" value="Unassembled WGS sequence"/>
</dbReference>
<dbReference type="Pfam" id="PF00722">
    <property type="entry name" value="Glyco_hydro_16"/>
    <property type="match status" value="1"/>
</dbReference>
<proteinExistence type="predicted"/>
<sequence>MFYLKFNIIRLLFLFRSILSVSATGFYKPDIAIHCSSDSHCPKEWPCCSQYGECGLGPLCVTNCNPKFSFKQDSCIAMPALVPPLFINFDSAFNSYPIHKRDTLVEIAGPPRLNPTDGITTSSVDEDLKARRIISHADFLVTHDSNEADRMLKSYDFTHSGYTSINSDTGELVLGMPKYSTGSSLKASKAIQYGKVSARLKTARSRGVITAVVLMSATGDEIDFEFLGSELNSVQTNYYSQGELIYSKMQTHHIQTDTNQNYHTYDIDWDSERINWVIDNKIVRTLYKRDTWDPIDKKYKYPQTPMIFEVAIWPGGSEENSLGTISWAGGFIDWENSPDMSNNGQFHTVVSNLLVIPHFNKFVPQIEKCLGSKSKKGKSGHPDYTKVSYAYKGKKLNSFDESSLITKCDIVPHISNYQIHEQIPHEFPSNRNQKTGNSSQPLNPNSEIKTNTKIKHPRATKTDVAKHLTKNSILKDKKMIKSTLKIGDRIDPISETKSSSTYDNISFQNITITDNVQTQTHYPTIKTTQEEKVQLSVQPTNEVKTETTTEYFLESFVSSADFTSNESIIITTKRRRHFLRHPKSTTTPSILPSSIYDDEDGDEDLDERSLGLSLLYHRNPLSRIRQYIIYLIMNFR</sequence>
<evidence type="ECO:0000313" key="5">
    <source>
        <dbReference type="Proteomes" id="UP000000267"/>
    </source>
</evidence>
<dbReference type="Gene3D" id="2.60.120.200">
    <property type="match status" value="1"/>
</dbReference>
<feature type="chain" id="PRO_5002713060" description="GH16 domain-containing protein" evidence="2">
    <location>
        <begin position="24"/>
        <end position="636"/>
    </location>
</feature>
<evidence type="ECO:0000259" key="3">
    <source>
        <dbReference type="PROSITE" id="PS51762"/>
    </source>
</evidence>
<dbReference type="HOGENOM" id="CLU_430340_0_0_1"/>
<accession>A7TPA9</accession>
<dbReference type="GO" id="GO:0031505">
    <property type="term" value="P:fungal-type cell wall organization"/>
    <property type="evidence" value="ECO:0007669"/>
    <property type="project" value="TreeGrafter"/>
</dbReference>
<dbReference type="InParanoid" id="A7TPA9"/>
<feature type="region of interest" description="Disordered" evidence="1">
    <location>
        <begin position="583"/>
        <end position="602"/>
    </location>
</feature>
<dbReference type="InterPro" id="IPR000757">
    <property type="entry name" value="Beta-glucanase-like"/>
</dbReference>
<feature type="compositionally biased region" description="Low complexity" evidence="1">
    <location>
        <begin position="584"/>
        <end position="595"/>
    </location>
</feature>
<organism evidence="5">
    <name type="scientific">Vanderwaltozyma polyspora (strain ATCC 22028 / DSM 70294 / BCRC 21397 / CBS 2163 / NBRC 10782 / NRRL Y-8283 / UCD 57-17)</name>
    <name type="common">Kluyveromyces polysporus</name>
    <dbReference type="NCBI Taxonomy" id="436907"/>
    <lineage>
        <taxon>Eukaryota</taxon>
        <taxon>Fungi</taxon>
        <taxon>Dikarya</taxon>
        <taxon>Ascomycota</taxon>
        <taxon>Saccharomycotina</taxon>
        <taxon>Saccharomycetes</taxon>
        <taxon>Saccharomycetales</taxon>
        <taxon>Saccharomycetaceae</taxon>
        <taxon>Vanderwaltozyma</taxon>
    </lineage>
</organism>
<name>A7TPA9_VANPO</name>
<dbReference type="PROSITE" id="PS51762">
    <property type="entry name" value="GH16_2"/>
    <property type="match status" value="1"/>
</dbReference>
<dbReference type="KEGG" id="vpo:Kpol_1019p16"/>
<dbReference type="PANTHER" id="PTHR10963">
    <property type="entry name" value="GLYCOSYL HYDROLASE-RELATED"/>
    <property type="match status" value="1"/>
</dbReference>
<dbReference type="SUPFAM" id="SSF49899">
    <property type="entry name" value="Concanavalin A-like lectins/glucanases"/>
    <property type="match status" value="1"/>
</dbReference>
<feature type="domain" description="GH16" evidence="3">
    <location>
        <begin position="89"/>
        <end position="343"/>
    </location>
</feature>
<dbReference type="GO" id="GO:0004553">
    <property type="term" value="F:hydrolase activity, hydrolyzing O-glycosyl compounds"/>
    <property type="evidence" value="ECO:0007669"/>
    <property type="project" value="InterPro"/>
</dbReference>
<evidence type="ECO:0000256" key="2">
    <source>
        <dbReference type="SAM" id="SignalP"/>
    </source>
</evidence>
<dbReference type="CDD" id="cd06923">
    <property type="entry name" value="ChtBD1_GH16"/>
    <property type="match status" value="1"/>
</dbReference>
<dbReference type="PANTHER" id="PTHR10963:SF69">
    <property type="entry name" value="GLYCOSIDASE CRR1-RELATED"/>
    <property type="match status" value="1"/>
</dbReference>
<gene>
    <name evidence="4" type="ORF">Kpol_1019p16</name>
</gene>
<feature type="signal peptide" evidence="2">
    <location>
        <begin position="1"/>
        <end position="23"/>
    </location>
</feature>
<evidence type="ECO:0000313" key="4">
    <source>
        <dbReference type="EMBL" id="EDO15896.1"/>
    </source>
</evidence>
<dbReference type="GO" id="GO:0005975">
    <property type="term" value="P:carbohydrate metabolic process"/>
    <property type="evidence" value="ECO:0007669"/>
    <property type="project" value="InterPro"/>
</dbReference>
<evidence type="ECO:0000256" key="1">
    <source>
        <dbReference type="SAM" id="MobiDB-lite"/>
    </source>
</evidence>
<dbReference type="eggNOG" id="ENOG502QVQI">
    <property type="taxonomic scope" value="Eukaryota"/>
</dbReference>
<dbReference type="PhylomeDB" id="A7TPA9"/>
<keyword evidence="2" id="KW-0732">Signal</keyword>
<dbReference type="OrthoDB" id="4781at2759"/>
<dbReference type="FunCoup" id="A7TPA9">
    <property type="interactions" value="738"/>
</dbReference>
<reference evidence="4 5" key="1">
    <citation type="journal article" date="2007" name="Proc. Natl. Acad. Sci. U.S.A.">
        <title>Independent sorting-out of thousands of duplicated gene pairs in two yeast species descended from a whole-genome duplication.</title>
        <authorList>
            <person name="Scannell D.R."/>
            <person name="Frank A.C."/>
            <person name="Conant G.C."/>
            <person name="Byrne K.P."/>
            <person name="Woolfit M."/>
            <person name="Wolfe K.H."/>
        </authorList>
    </citation>
    <scope>NUCLEOTIDE SEQUENCE [LARGE SCALE GENOMIC DNA]</scope>
    <source>
        <strain evidence="5">ATCC 22028 / DSM 70294 / BCRC 21397 / CBS 2163 / NBRC 10782 / NRRL Y-8283 / UCD 57-17</strain>
    </source>
</reference>
<dbReference type="EMBL" id="DS480440">
    <property type="protein sequence ID" value="EDO15896.1"/>
    <property type="molecule type" value="Genomic_DNA"/>
</dbReference>
<feature type="compositionally biased region" description="Polar residues" evidence="1">
    <location>
        <begin position="429"/>
        <end position="451"/>
    </location>
</feature>
<dbReference type="AlphaFoldDB" id="A7TPA9"/>
<dbReference type="GO" id="GO:0016757">
    <property type="term" value="F:glycosyltransferase activity"/>
    <property type="evidence" value="ECO:0007669"/>
    <property type="project" value="TreeGrafter"/>
</dbReference>
<protein>
    <recommendedName>
        <fullName evidence="3">GH16 domain-containing protein</fullName>
    </recommendedName>
</protein>
<feature type="region of interest" description="Disordered" evidence="1">
    <location>
        <begin position="427"/>
        <end position="463"/>
    </location>
</feature>
<dbReference type="CDD" id="cd02183">
    <property type="entry name" value="GH16_fungal_CRH1_transglycosylase"/>
    <property type="match status" value="1"/>
</dbReference>